<evidence type="ECO:0000313" key="2">
    <source>
        <dbReference type="Proteomes" id="UP000827092"/>
    </source>
</evidence>
<dbReference type="EMBL" id="JAFNEN010000162">
    <property type="protein sequence ID" value="KAG8191262.1"/>
    <property type="molecule type" value="Genomic_DNA"/>
</dbReference>
<dbReference type="AlphaFoldDB" id="A0AAV6V3B5"/>
<evidence type="ECO:0000313" key="1">
    <source>
        <dbReference type="EMBL" id="KAG8191262.1"/>
    </source>
</evidence>
<dbReference type="Proteomes" id="UP000827092">
    <property type="component" value="Unassembled WGS sequence"/>
</dbReference>
<sequence length="87" mass="9671">MIIITLPSISNLECQFASFTRVDSFRRRPEAIRNNSPSQLSKMSVLSGNRADLPAKGGGAASRRLEQVQFKAAVWPVWNGFAEIHLQ</sequence>
<comment type="caution">
    <text evidence="1">The sequence shown here is derived from an EMBL/GenBank/DDBJ whole genome shotgun (WGS) entry which is preliminary data.</text>
</comment>
<proteinExistence type="predicted"/>
<reference evidence="1 2" key="1">
    <citation type="journal article" date="2022" name="Nat. Ecol. Evol.">
        <title>A masculinizing supergene underlies an exaggerated male reproductive morph in a spider.</title>
        <authorList>
            <person name="Hendrickx F."/>
            <person name="De Corte Z."/>
            <person name="Sonet G."/>
            <person name="Van Belleghem S.M."/>
            <person name="Kostlbacher S."/>
            <person name="Vangestel C."/>
        </authorList>
    </citation>
    <scope>NUCLEOTIDE SEQUENCE [LARGE SCALE GENOMIC DNA]</scope>
    <source>
        <strain evidence="1">W744_W776</strain>
    </source>
</reference>
<name>A0AAV6V3B5_9ARAC</name>
<gene>
    <name evidence="1" type="ORF">JTE90_003273</name>
</gene>
<protein>
    <submittedName>
        <fullName evidence="1">Uncharacterized protein</fullName>
    </submittedName>
</protein>
<keyword evidence="2" id="KW-1185">Reference proteome</keyword>
<organism evidence="1 2">
    <name type="scientific">Oedothorax gibbosus</name>
    <dbReference type="NCBI Taxonomy" id="931172"/>
    <lineage>
        <taxon>Eukaryota</taxon>
        <taxon>Metazoa</taxon>
        <taxon>Ecdysozoa</taxon>
        <taxon>Arthropoda</taxon>
        <taxon>Chelicerata</taxon>
        <taxon>Arachnida</taxon>
        <taxon>Araneae</taxon>
        <taxon>Araneomorphae</taxon>
        <taxon>Entelegynae</taxon>
        <taxon>Araneoidea</taxon>
        <taxon>Linyphiidae</taxon>
        <taxon>Erigoninae</taxon>
        <taxon>Oedothorax</taxon>
    </lineage>
</organism>
<accession>A0AAV6V3B5</accession>